<protein>
    <recommendedName>
        <fullName evidence="4">dihydroneopterin aldolase</fullName>
        <ecNumber evidence="4">4.1.2.25</ecNumber>
    </recommendedName>
    <alternativeName>
        <fullName evidence="7">7,8-dihydroneopterin aldolase</fullName>
    </alternativeName>
</protein>
<dbReference type="Proteomes" id="UP001174909">
    <property type="component" value="Unassembled WGS sequence"/>
</dbReference>
<evidence type="ECO:0000256" key="9">
    <source>
        <dbReference type="ARBA" id="ARBA00063311"/>
    </source>
</evidence>
<dbReference type="InterPro" id="IPR043133">
    <property type="entry name" value="GTP-CH-I_C/QueF"/>
</dbReference>
<evidence type="ECO:0000256" key="6">
    <source>
        <dbReference type="ARBA" id="ARBA00023239"/>
    </source>
</evidence>
<dbReference type="CDD" id="cd00534">
    <property type="entry name" value="DHNA_DHNTPE"/>
    <property type="match status" value="1"/>
</dbReference>
<dbReference type="Gene3D" id="3.30.1130.10">
    <property type="match status" value="1"/>
</dbReference>
<evidence type="ECO:0000256" key="5">
    <source>
        <dbReference type="ARBA" id="ARBA00022909"/>
    </source>
</evidence>
<evidence type="ECO:0000256" key="8">
    <source>
        <dbReference type="ARBA" id="ARBA00055579"/>
    </source>
</evidence>
<comment type="function">
    <text evidence="8">Catalyzes the conversion of 7,8-dihydroneopterin into 6-hydroxymethyl-7,8-dihydropterin, a biosynthetic precursor of the vitamin tetrahydrofolate. Can use L-threo-dihydroneopterin and D-erythro-dihydroneopterin as substrates for the formation of 6-hydroxymethyldihydropterin, but it can also catalyze the epimerization of carbon 2' of dihydroneopterin and dihydromonapterin.</text>
</comment>
<accession>A0AA35R7R5</accession>
<dbReference type="InterPro" id="IPR006156">
    <property type="entry name" value="Dihydroneopterin_aldolase"/>
</dbReference>
<evidence type="ECO:0000313" key="12">
    <source>
        <dbReference type="Proteomes" id="UP001174909"/>
    </source>
</evidence>
<sequence length="111" mass="12357">MPPDRIILSGMQFYGFHGVNPEERRLGQPFVVDLEAELDLQPAGDSDRLQDTVSYTHLYRVVKAVVEGEPRNLLETAAAAIANGVFEQNPAVCGVRVRVQKPRPPNKRIGY</sequence>
<comment type="catalytic activity">
    <reaction evidence="1">
        <text>7,8-dihydroneopterin = 6-hydroxymethyl-7,8-dihydropterin + glycolaldehyde</text>
        <dbReference type="Rhea" id="RHEA:10540"/>
        <dbReference type="ChEBI" id="CHEBI:17001"/>
        <dbReference type="ChEBI" id="CHEBI:17071"/>
        <dbReference type="ChEBI" id="CHEBI:44841"/>
        <dbReference type="EC" id="4.1.2.25"/>
    </reaction>
</comment>
<comment type="caution">
    <text evidence="11">The sequence shown here is derived from an EMBL/GenBank/DDBJ whole genome shotgun (WGS) entry which is preliminary data.</text>
</comment>
<dbReference type="PANTHER" id="PTHR42844:SF1">
    <property type="entry name" value="DIHYDRONEOPTERIN ALDOLASE 1-RELATED"/>
    <property type="match status" value="1"/>
</dbReference>
<evidence type="ECO:0000256" key="1">
    <source>
        <dbReference type="ARBA" id="ARBA00001353"/>
    </source>
</evidence>
<dbReference type="NCBIfam" id="TIGR00526">
    <property type="entry name" value="folB_dom"/>
    <property type="match status" value="1"/>
</dbReference>
<comment type="similarity">
    <text evidence="3">Belongs to the DHNA family.</text>
</comment>
<evidence type="ECO:0000313" key="11">
    <source>
        <dbReference type="EMBL" id="CAI8005376.1"/>
    </source>
</evidence>
<dbReference type="AlphaFoldDB" id="A0AA35R7R5"/>
<evidence type="ECO:0000256" key="4">
    <source>
        <dbReference type="ARBA" id="ARBA00013043"/>
    </source>
</evidence>
<dbReference type="Pfam" id="PF02152">
    <property type="entry name" value="FolB"/>
    <property type="match status" value="1"/>
</dbReference>
<organism evidence="11 12">
    <name type="scientific">Geodia barretti</name>
    <name type="common">Barrett's horny sponge</name>
    <dbReference type="NCBI Taxonomy" id="519541"/>
    <lineage>
        <taxon>Eukaryota</taxon>
        <taxon>Metazoa</taxon>
        <taxon>Porifera</taxon>
        <taxon>Demospongiae</taxon>
        <taxon>Heteroscleromorpha</taxon>
        <taxon>Tetractinellida</taxon>
        <taxon>Astrophorina</taxon>
        <taxon>Geodiidae</taxon>
        <taxon>Geodia</taxon>
    </lineage>
</organism>
<dbReference type="InterPro" id="IPR006157">
    <property type="entry name" value="FolB_dom"/>
</dbReference>
<dbReference type="GO" id="GO:0004150">
    <property type="term" value="F:dihydroneopterin aldolase activity"/>
    <property type="evidence" value="ECO:0007669"/>
    <property type="project" value="UniProtKB-EC"/>
</dbReference>
<proteinExistence type="inferred from homology"/>
<dbReference type="SUPFAM" id="SSF55620">
    <property type="entry name" value="Tetrahydrobiopterin biosynthesis enzymes-like"/>
    <property type="match status" value="1"/>
</dbReference>
<comment type="subunit">
    <text evidence="9">Homooctamer. Forms a hollow cylinder assembled from two ring-shaped tetramers.</text>
</comment>
<dbReference type="FunFam" id="3.30.1130.10:FF:000003">
    <property type="entry name" value="7,8-dihydroneopterin aldolase"/>
    <property type="match status" value="1"/>
</dbReference>
<evidence type="ECO:0000256" key="7">
    <source>
        <dbReference type="ARBA" id="ARBA00032903"/>
    </source>
</evidence>
<evidence type="ECO:0000256" key="3">
    <source>
        <dbReference type="ARBA" id="ARBA00005708"/>
    </source>
</evidence>
<dbReference type="GO" id="GO:0005737">
    <property type="term" value="C:cytoplasm"/>
    <property type="evidence" value="ECO:0007669"/>
    <property type="project" value="TreeGrafter"/>
</dbReference>
<keyword evidence="6" id="KW-0456">Lyase</keyword>
<evidence type="ECO:0000259" key="10">
    <source>
        <dbReference type="SMART" id="SM00905"/>
    </source>
</evidence>
<comment type="pathway">
    <text evidence="2">Cofactor biosynthesis; tetrahydrofolate biosynthesis; 2-amino-4-hydroxy-6-hydroxymethyl-7,8-dihydropteridine diphosphate from 7,8-dihydroneopterin triphosphate: step 3/4.</text>
</comment>
<dbReference type="GO" id="GO:0046656">
    <property type="term" value="P:folic acid biosynthetic process"/>
    <property type="evidence" value="ECO:0007669"/>
    <property type="project" value="UniProtKB-KW"/>
</dbReference>
<dbReference type="SMART" id="SM00905">
    <property type="entry name" value="FolB"/>
    <property type="match status" value="1"/>
</dbReference>
<dbReference type="NCBIfam" id="TIGR00525">
    <property type="entry name" value="folB"/>
    <property type="match status" value="1"/>
</dbReference>
<dbReference type="EMBL" id="CASHTH010000603">
    <property type="protein sequence ID" value="CAI8005376.1"/>
    <property type="molecule type" value="Genomic_DNA"/>
</dbReference>
<keyword evidence="5" id="KW-0289">Folate biosynthesis</keyword>
<dbReference type="EC" id="4.1.2.25" evidence="4"/>
<keyword evidence="12" id="KW-1185">Reference proteome</keyword>
<name>A0AA35R7R5_GEOBA</name>
<reference evidence="11" key="1">
    <citation type="submission" date="2023-03" db="EMBL/GenBank/DDBJ databases">
        <authorList>
            <person name="Steffen K."/>
            <person name="Cardenas P."/>
        </authorList>
    </citation>
    <scope>NUCLEOTIDE SEQUENCE</scope>
</reference>
<feature type="domain" description="Dihydroneopterin aldolase/epimerase" evidence="10">
    <location>
        <begin position="6"/>
        <end position="111"/>
    </location>
</feature>
<dbReference type="PANTHER" id="PTHR42844">
    <property type="entry name" value="DIHYDRONEOPTERIN ALDOLASE 1-RELATED"/>
    <property type="match status" value="1"/>
</dbReference>
<gene>
    <name evidence="11" type="ORF">GBAR_LOCUS4191</name>
</gene>
<evidence type="ECO:0000256" key="2">
    <source>
        <dbReference type="ARBA" id="ARBA00005013"/>
    </source>
</evidence>